<comment type="subcellular location">
    <subcellularLocation>
        <location evidence="3">Endoplasmic reticulum membrane</location>
        <topology evidence="3">Single-pass type II membrane protein</topology>
    </subcellularLocation>
</comment>
<keyword evidence="3" id="KW-0812">Transmembrane</keyword>
<evidence type="ECO:0000256" key="3">
    <source>
        <dbReference type="RuleBase" id="RU368089"/>
    </source>
</evidence>
<evidence type="ECO:0000256" key="2">
    <source>
        <dbReference type="ARBA" id="ARBA00023295"/>
    </source>
</evidence>
<dbReference type="InterPro" id="IPR004888">
    <property type="entry name" value="Glycoside_hydrolase_63"/>
</dbReference>
<dbReference type="InterPro" id="IPR038518">
    <property type="entry name" value="Glyco_hydro_63N_sf"/>
</dbReference>
<feature type="compositionally biased region" description="Basic residues" evidence="5">
    <location>
        <begin position="1"/>
        <end position="10"/>
    </location>
</feature>
<proteinExistence type="inferred from homology"/>
<feature type="transmembrane region" description="Helical" evidence="3">
    <location>
        <begin position="43"/>
        <end position="66"/>
    </location>
</feature>
<dbReference type="GO" id="GO:0009311">
    <property type="term" value="P:oligosaccharide metabolic process"/>
    <property type="evidence" value="ECO:0007669"/>
    <property type="project" value="UniProtKB-UniRule"/>
</dbReference>
<keyword evidence="3" id="KW-0256">Endoplasmic reticulum</keyword>
<dbReference type="AlphaFoldDB" id="A0A7J7V8H9"/>
<dbReference type="EMBL" id="JACAGC010000014">
    <property type="protein sequence ID" value="KAF6321449.1"/>
    <property type="molecule type" value="Genomic_DNA"/>
</dbReference>
<dbReference type="Pfam" id="PF16923">
    <property type="entry name" value="Glyco_hydro_63N"/>
    <property type="match status" value="1"/>
</dbReference>
<sequence>MARGDRRRRGAPADGVRTAEGAARGGPARRDNRVGIARSTVRGAVLAIVALILALSLSGSWLLAWYRARRAVTLHSAPPALPPDSSSPTVAPDFFWGTYRPHVYFGMKTRSPQPLLTGLMWAQQGATPGTPKLRHTCEQGDGVGPYGWEFHDGLSFGRQHIQDGALRLTTEFVKRPGGQHGGDWSWRVTVEPQASGTSALPLVSLFFYVVTDGKEVLVPEVEAKGQLKFISGHTSELGDFRFTLLPPTSPGDTVPKYGSYNVFWSSNPGLPLLTEMSWCLNQAVPGQEETKLWGSWQAAC</sequence>
<comment type="catalytic activity">
    <reaction evidence="3">
        <text>N(4)-(alpha-D-Glc-(1-&gt;2)-alpha-D-Glc-(1-&gt;3)-alpha-D-Glc-(1-&gt;3)-alpha-D-Man-(1-&gt;2)-alpha-D-Man-(1-&gt;2)-alpha-D-Man-(1-&gt;3)-[alpha-D-Man-(1-&gt;2)-alpha-D-Man-(1-&gt;3)-[alpha-D-Man-(1-&gt;2)-alpha-D-Man-(1-&gt;6)]-alpha-D-Man-(1-&gt;6)]-beta-D-Man-(1-&gt;4)-beta-D-GlcNAc-(1-&gt;4)-beta-D-GlcNAc)-L-asparaginyl-[protein] + H2O = N(4)-(alpha-D-Glc-(1-&gt;3)-alpha-D-Glc-(1-&gt;3)-alpha-D-Man-(1-&gt;2)-alpha-D-Man-(1-&gt;2)-alpha-D-Man-(1-&gt;3)-[alpha-D-Man-(1-&gt;2)-alpha-D-Man-(1-&gt;3)-[alpha-D-Man-(1-&gt;2)-alpha-D-Man-(1-&gt;6)]-alpha-D-Man-(1-&gt;6)]-beta-D-Man-(1-&gt;4)-beta-D-GlcNAc-(1-&gt;4)-beta-D-GlcNAc)-L-asparaginyl-[protein] + beta-D-glucose</text>
        <dbReference type="Rhea" id="RHEA:55988"/>
        <dbReference type="Rhea" id="RHEA-COMP:12806"/>
        <dbReference type="Rhea" id="RHEA-COMP:14355"/>
        <dbReference type="ChEBI" id="CHEBI:15377"/>
        <dbReference type="ChEBI" id="CHEBI:15903"/>
        <dbReference type="ChEBI" id="CHEBI:59082"/>
        <dbReference type="ChEBI" id="CHEBI:132537"/>
        <dbReference type="EC" id="3.2.1.106"/>
    </reaction>
</comment>
<dbReference type="FunFam" id="2.70.98.110:FF:000001">
    <property type="entry name" value="Mannosyl-oligosaccharide glucosidase"/>
    <property type="match status" value="1"/>
</dbReference>
<evidence type="ECO:0000256" key="4">
    <source>
        <dbReference type="RuleBase" id="RU369107"/>
    </source>
</evidence>
<feature type="region of interest" description="Disordered" evidence="5">
    <location>
        <begin position="1"/>
        <end position="30"/>
    </location>
</feature>
<dbReference type="GO" id="GO:0005789">
    <property type="term" value="C:endoplasmic reticulum membrane"/>
    <property type="evidence" value="ECO:0007669"/>
    <property type="project" value="UniProtKB-SubCell"/>
</dbReference>
<dbReference type="GO" id="GO:0006487">
    <property type="term" value="P:protein N-linked glycosylation"/>
    <property type="evidence" value="ECO:0007669"/>
    <property type="project" value="UniProtKB-UniRule"/>
</dbReference>
<evidence type="ECO:0000313" key="7">
    <source>
        <dbReference type="EMBL" id="KAF6321449.1"/>
    </source>
</evidence>
<name>A0A7J7V8H9_RHIFE</name>
<comment type="function">
    <text evidence="3">Cleaves the distal alpha 1,2-linked glucose residue from the Glc(3)Man(9)GlcNAc(2) oligosaccharide precursor.</text>
</comment>
<dbReference type="Proteomes" id="UP000585614">
    <property type="component" value="Unassembled WGS sequence"/>
</dbReference>
<dbReference type="EC" id="3.2.1.106" evidence="3"/>
<keyword evidence="2 3" id="KW-0326">Glycosidase</keyword>
<reference evidence="7 8" key="1">
    <citation type="journal article" date="2020" name="Nature">
        <title>Six reference-quality genomes reveal evolution of bat adaptations.</title>
        <authorList>
            <person name="Jebb D."/>
            <person name="Huang Z."/>
            <person name="Pippel M."/>
            <person name="Hughes G.M."/>
            <person name="Lavrichenko K."/>
            <person name="Devanna P."/>
            <person name="Winkler S."/>
            <person name="Jermiin L.S."/>
            <person name="Skirmuntt E.C."/>
            <person name="Katzourakis A."/>
            <person name="Burkitt-Gray L."/>
            <person name="Ray D.A."/>
            <person name="Sullivan K.A.M."/>
            <person name="Roscito J.G."/>
            <person name="Kirilenko B.M."/>
            <person name="Davalos L.M."/>
            <person name="Corthals A.P."/>
            <person name="Power M.L."/>
            <person name="Jones G."/>
            <person name="Ransome R.D."/>
            <person name="Dechmann D.K.N."/>
            <person name="Locatelli A.G."/>
            <person name="Puechmaille S.J."/>
            <person name="Fedrigo O."/>
            <person name="Jarvis E.D."/>
            <person name="Hiller M."/>
            <person name="Vernes S.C."/>
            <person name="Myers E.W."/>
            <person name="Teeling E.C."/>
        </authorList>
    </citation>
    <scope>NUCLEOTIDE SEQUENCE [LARGE SCALE GENOMIC DNA]</scope>
    <source>
        <strain evidence="7">MRhiFer1</strain>
        <tissue evidence="7">Lung</tissue>
    </source>
</reference>
<dbReference type="Gene3D" id="2.70.98.110">
    <property type="entry name" value="Glycosyl hydrolase family 63, N-terminal domain"/>
    <property type="match status" value="1"/>
</dbReference>
<accession>A0A7J7V8H9</accession>
<keyword evidence="1 3" id="KW-0378">Hydrolase</keyword>
<organism evidence="7 8">
    <name type="scientific">Rhinolophus ferrumequinum</name>
    <name type="common">Greater horseshoe bat</name>
    <dbReference type="NCBI Taxonomy" id="59479"/>
    <lineage>
        <taxon>Eukaryota</taxon>
        <taxon>Metazoa</taxon>
        <taxon>Chordata</taxon>
        <taxon>Craniata</taxon>
        <taxon>Vertebrata</taxon>
        <taxon>Euteleostomi</taxon>
        <taxon>Mammalia</taxon>
        <taxon>Eutheria</taxon>
        <taxon>Laurasiatheria</taxon>
        <taxon>Chiroptera</taxon>
        <taxon>Yinpterochiroptera</taxon>
        <taxon>Rhinolophoidea</taxon>
        <taxon>Rhinolophidae</taxon>
        <taxon>Rhinolophinae</taxon>
        <taxon>Rhinolophus</taxon>
    </lineage>
</organism>
<keyword evidence="3" id="KW-0472">Membrane</keyword>
<evidence type="ECO:0000313" key="8">
    <source>
        <dbReference type="Proteomes" id="UP000585614"/>
    </source>
</evidence>
<feature type="compositionally biased region" description="Low complexity" evidence="5">
    <location>
        <begin position="12"/>
        <end position="26"/>
    </location>
</feature>
<keyword evidence="3" id="KW-1133">Transmembrane helix</keyword>
<dbReference type="InterPro" id="IPR031631">
    <property type="entry name" value="Glyco_hydro_63N"/>
</dbReference>
<comment type="similarity">
    <text evidence="3">Belongs to the glycosyl hydrolase 63 family.</text>
</comment>
<gene>
    <name evidence="7" type="ORF">mRhiFer1_011138</name>
</gene>
<evidence type="ECO:0000259" key="6">
    <source>
        <dbReference type="Pfam" id="PF16923"/>
    </source>
</evidence>
<protein>
    <recommendedName>
        <fullName evidence="3">Mannosyl-oligosaccharide glucosidase</fullName>
        <ecNumber evidence="3">3.2.1.106</ecNumber>
    </recommendedName>
    <alternativeName>
        <fullName evidence="4">Glucosidase I</fullName>
    </alternativeName>
</protein>
<comment type="caution">
    <text evidence="7">The sequence shown here is derived from an EMBL/GenBank/DDBJ whole genome shotgun (WGS) entry which is preliminary data.</text>
</comment>
<dbReference type="PANTHER" id="PTHR10412:SF11">
    <property type="entry name" value="MANNOSYL-OLIGOSACCHARIDE GLUCOSIDASE"/>
    <property type="match status" value="1"/>
</dbReference>
<feature type="domain" description="Glycosyl hydrolase family 63 N-terminal" evidence="6">
    <location>
        <begin position="94"/>
        <end position="244"/>
    </location>
</feature>
<evidence type="ECO:0000256" key="5">
    <source>
        <dbReference type="SAM" id="MobiDB-lite"/>
    </source>
</evidence>
<comment type="pathway">
    <text evidence="4">Glycan metabolism; N-glycan degradation.</text>
</comment>
<keyword evidence="4" id="KW-0325">Glycoprotein</keyword>
<dbReference type="PANTHER" id="PTHR10412">
    <property type="entry name" value="MANNOSYL-OLIGOSACCHARIDE GLUCOSIDASE"/>
    <property type="match status" value="1"/>
</dbReference>
<dbReference type="GO" id="GO:0004573">
    <property type="term" value="F:Glc3Man9GlcNAc2 oligosaccharide glucosidase activity"/>
    <property type="evidence" value="ECO:0007669"/>
    <property type="project" value="UniProtKB-UniRule"/>
</dbReference>
<evidence type="ECO:0000256" key="1">
    <source>
        <dbReference type="ARBA" id="ARBA00022801"/>
    </source>
</evidence>